<organism evidence="9 10">
    <name type="scientific">Aureobasidium uvarum</name>
    <dbReference type="NCBI Taxonomy" id="2773716"/>
    <lineage>
        <taxon>Eukaryota</taxon>
        <taxon>Fungi</taxon>
        <taxon>Dikarya</taxon>
        <taxon>Ascomycota</taxon>
        <taxon>Pezizomycotina</taxon>
        <taxon>Dothideomycetes</taxon>
        <taxon>Dothideomycetidae</taxon>
        <taxon>Dothideales</taxon>
        <taxon>Saccotheciaceae</taxon>
        <taxon>Aureobasidium</taxon>
    </lineage>
</organism>
<dbReference type="PANTHER" id="PTHR33048:SF160">
    <property type="entry name" value="SAT4 FAMILY MEMBRANE PROTEIN"/>
    <property type="match status" value="1"/>
</dbReference>
<evidence type="ECO:0000256" key="5">
    <source>
        <dbReference type="ARBA" id="ARBA00038359"/>
    </source>
</evidence>
<feature type="domain" description="Rhodopsin" evidence="8">
    <location>
        <begin position="1"/>
        <end position="138"/>
    </location>
</feature>
<dbReference type="OrthoDB" id="5378633at2759"/>
<evidence type="ECO:0000256" key="3">
    <source>
        <dbReference type="ARBA" id="ARBA00022989"/>
    </source>
</evidence>
<keyword evidence="10" id="KW-1185">Reference proteome</keyword>
<evidence type="ECO:0000259" key="8">
    <source>
        <dbReference type="Pfam" id="PF20684"/>
    </source>
</evidence>
<feature type="compositionally biased region" description="Basic and acidic residues" evidence="6">
    <location>
        <begin position="192"/>
        <end position="206"/>
    </location>
</feature>
<dbReference type="InterPro" id="IPR052337">
    <property type="entry name" value="SAT4-like"/>
</dbReference>
<keyword evidence="2 7" id="KW-0812">Transmembrane</keyword>
<gene>
    <name evidence="9" type="ORF">AWRI4620_LOCUS1272</name>
</gene>
<dbReference type="Proteomes" id="UP000745764">
    <property type="component" value="Unassembled WGS sequence"/>
</dbReference>
<evidence type="ECO:0000256" key="1">
    <source>
        <dbReference type="ARBA" id="ARBA00004141"/>
    </source>
</evidence>
<evidence type="ECO:0000256" key="4">
    <source>
        <dbReference type="ARBA" id="ARBA00023136"/>
    </source>
</evidence>
<dbReference type="GO" id="GO:0016020">
    <property type="term" value="C:membrane"/>
    <property type="evidence" value="ECO:0007669"/>
    <property type="project" value="UniProtKB-SubCell"/>
</dbReference>
<dbReference type="InterPro" id="IPR049326">
    <property type="entry name" value="Rhodopsin_dom_fungi"/>
</dbReference>
<comment type="subcellular location">
    <subcellularLocation>
        <location evidence="1">Membrane</location>
        <topology evidence="1">Multi-pass membrane protein</topology>
    </subcellularLocation>
</comment>
<dbReference type="EMBL" id="CAINUL010000001">
    <property type="protein sequence ID" value="CAD0107017.1"/>
    <property type="molecule type" value="Genomic_DNA"/>
</dbReference>
<feature type="transmembrane region" description="Helical" evidence="7">
    <location>
        <begin position="20"/>
        <end position="39"/>
    </location>
</feature>
<dbReference type="AlphaFoldDB" id="A0A9N8K8H2"/>
<accession>A0A9N8K8H2</accession>
<keyword evidence="4 7" id="KW-0472">Membrane</keyword>
<dbReference type="Pfam" id="PF20684">
    <property type="entry name" value="Fung_rhodopsin"/>
    <property type="match status" value="1"/>
</dbReference>
<evidence type="ECO:0000313" key="9">
    <source>
        <dbReference type="EMBL" id="CAD0107017.1"/>
    </source>
</evidence>
<proteinExistence type="inferred from homology"/>
<comment type="similarity">
    <text evidence="5">Belongs to the SAT4 family.</text>
</comment>
<feature type="transmembrane region" description="Helical" evidence="7">
    <location>
        <begin position="51"/>
        <end position="78"/>
    </location>
</feature>
<dbReference type="PANTHER" id="PTHR33048">
    <property type="entry name" value="PTH11-LIKE INTEGRAL MEMBRANE PROTEIN (AFU_ORTHOLOGUE AFUA_5G11245)"/>
    <property type="match status" value="1"/>
</dbReference>
<reference evidence="9" key="1">
    <citation type="submission" date="2020-06" db="EMBL/GenBank/DDBJ databases">
        <authorList>
            <person name="Onetto C."/>
        </authorList>
    </citation>
    <scope>NUCLEOTIDE SEQUENCE</scope>
</reference>
<comment type="caution">
    <text evidence="9">The sequence shown here is derived from an EMBL/GenBank/DDBJ whole genome shotgun (WGS) entry which is preliminary data.</text>
</comment>
<keyword evidence="3 7" id="KW-1133">Transmembrane helix</keyword>
<evidence type="ECO:0000256" key="7">
    <source>
        <dbReference type="SAM" id="Phobius"/>
    </source>
</evidence>
<evidence type="ECO:0000256" key="6">
    <source>
        <dbReference type="SAM" id="MobiDB-lite"/>
    </source>
</evidence>
<evidence type="ECO:0000313" key="10">
    <source>
        <dbReference type="Proteomes" id="UP000745764"/>
    </source>
</evidence>
<protein>
    <recommendedName>
        <fullName evidence="8">Rhodopsin domain-containing protein</fullName>
    </recommendedName>
</protein>
<sequence>MGKDMWFVSFDHITKILEVQLLYLTAIGLTKISMLLFYLRIFPDWKLRRAIYGMMGVCLLYIVVFVTVTALQCIPVNQAWLKWDGEHKGKCLNLNADGWASASLNIILDLIVIALPMKQLTSLKMSWVRKLGVVAMFLGDNVTWDYLPVGYWSAVETHVGVMVACAPAMRSLQYQIRQKLWPKPVTQSSYYDDTKNSSKNKSKADSANRSWGGSKIDSRSRLSTISHRKDDFVQIDEYEMNVGDDFSRGKDDMNPVVEADAASEGSINRVLTPHDDIAPLAATAAPIGRGHGIMVQTDWSVGRENRDHRHAR</sequence>
<feature type="region of interest" description="Disordered" evidence="6">
    <location>
        <begin position="186"/>
        <end position="222"/>
    </location>
</feature>
<feature type="non-terminal residue" evidence="9">
    <location>
        <position position="312"/>
    </location>
</feature>
<evidence type="ECO:0000256" key="2">
    <source>
        <dbReference type="ARBA" id="ARBA00022692"/>
    </source>
</evidence>
<name>A0A9N8K8H2_9PEZI</name>